<protein>
    <submittedName>
        <fullName evidence="1">Uncharacterized protein</fullName>
    </submittedName>
</protein>
<accession>A0A553NGE7</accession>
<sequence>QPTVPLPVSIRCRLHHHSDCVSSGCGKNTVHELSSWTVPQLPQLCMDHDEQRGSHRLLQRICAIFPETGVMERSDVCLLRAAQTSYDGVQEQNRSCHVKDGLLTTAFKPFPNVVTLNMKETTRKSLY</sequence>
<gene>
    <name evidence="1" type="ORF">DNTS_017151</name>
</gene>
<dbReference type="Proteomes" id="UP000316079">
    <property type="component" value="Unassembled WGS sequence"/>
</dbReference>
<evidence type="ECO:0000313" key="2">
    <source>
        <dbReference type="Proteomes" id="UP000316079"/>
    </source>
</evidence>
<dbReference type="AlphaFoldDB" id="A0A553NGE7"/>
<feature type="non-terminal residue" evidence="1">
    <location>
        <position position="1"/>
    </location>
</feature>
<comment type="caution">
    <text evidence="1">The sequence shown here is derived from an EMBL/GenBank/DDBJ whole genome shotgun (WGS) entry which is preliminary data.</text>
</comment>
<keyword evidence="2" id="KW-1185">Reference proteome</keyword>
<evidence type="ECO:0000313" key="1">
    <source>
        <dbReference type="EMBL" id="TRY64468.1"/>
    </source>
</evidence>
<reference evidence="1 2" key="1">
    <citation type="journal article" date="2019" name="Sci. Data">
        <title>Hybrid genome assembly and annotation of Danionella translucida.</title>
        <authorList>
            <person name="Kadobianskyi M."/>
            <person name="Schulze L."/>
            <person name="Schuelke M."/>
            <person name="Judkewitz B."/>
        </authorList>
    </citation>
    <scope>NUCLEOTIDE SEQUENCE [LARGE SCALE GENOMIC DNA]</scope>
    <source>
        <strain evidence="1 2">Bolton</strain>
    </source>
</reference>
<organism evidence="1 2">
    <name type="scientific">Danionella cerebrum</name>
    <dbReference type="NCBI Taxonomy" id="2873325"/>
    <lineage>
        <taxon>Eukaryota</taxon>
        <taxon>Metazoa</taxon>
        <taxon>Chordata</taxon>
        <taxon>Craniata</taxon>
        <taxon>Vertebrata</taxon>
        <taxon>Euteleostomi</taxon>
        <taxon>Actinopterygii</taxon>
        <taxon>Neopterygii</taxon>
        <taxon>Teleostei</taxon>
        <taxon>Ostariophysi</taxon>
        <taxon>Cypriniformes</taxon>
        <taxon>Danionidae</taxon>
        <taxon>Danioninae</taxon>
        <taxon>Danionella</taxon>
    </lineage>
</organism>
<dbReference type="EMBL" id="SRMA01026995">
    <property type="protein sequence ID" value="TRY64468.1"/>
    <property type="molecule type" value="Genomic_DNA"/>
</dbReference>
<name>A0A553NGE7_9TELE</name>
<proteinExistence type="predicted"/>